<feature type="domain" description="Galactosyltransferase N-terminal" evidence="2">
    <location>
        <begin position="181"/>
        <end position="298"/>
    </location>
</feature>
<name>A0A922CXU7_MANSE</name>
<keyword evidence="1" id="KW-0464">Manganese</keyword>
<dbReference type="GO" id="GO:0005975">
    <property type="term" value="P:carbohydrate metabolic process"/>
    <property type="evidence" value="ECO:0007669"/>
    <property type="project" value="InterPro"/>
</dbReference>
<keyword evidence="1" id="KW-0325">Glycoprotein</keyword>
<feature type="transmembrane region" description="Helical" evidence="1">
    <location>
        <begin position="46"/>
        <end position="63"/>
    </location>
</feature>
<sequence>MFPVSIRKLLKMLYLRGVFTKCEGIPLSLNECLDSVPDSRWRYRRLILLMTTILVCLYIIVYHKNNQDIVGQRLFSMIIINRQKGNMVKSTTFNINVGKVLTPNVLYSQSVDESKNESNFIPITISIKSEDVFQMTNKARNTSAVNLDVPHKNNEIQLFTITNNDLPVCRGIVKRNGKEEQKKNSKKSIDKLFSAVQMGGYFYPKKCHSRHKVAILVPYRNRERNLYIFTHYMHPFLIKQELEYRIFIIEQAGWESFNRGKLFNIAFVEVMKYNDWHCVVLHDVDLLPQSDAIFYTCPTYPRHMVGTVVEKAHL</sequence>
<dbReference type="PANTHER" id="PTHR19300:SF57">
    <property type="entry name" value="BETA-1,4-N-ACETYLGALACTOSAMINYLTRANSFERASE"/>
    <property type="match status" value="1"/>
</dbReference>
<reference evidence="3" key="1">
    <citation type="journal article" date="2016" name="Insect Biochem. Mol. Biol.">
        <title>Multifaceted biological insights from a draft genome sequence of the tobacco hornworm moth, Manduca sexta.</title>
        <authorList>
            <person name="Kanost M.R."/>
            <person name="Arrese E.L."/>
            <person name="Cao X."/>
            <person name="Chen Y.R."/>
            <person name="Chellapilla S."/>
            <person name="Goldsmith M.R."/>
            <person name="Grosse-Wilde E."/>
            <person name="Heckel D.G."/>
            <person name="Herndon N."/>
            <person name="Jiang H."/>
            <person name="Papanicolaou A."/>
            <person name="Qu J."/>
            <person name="Soulages J.L."/>
            <person name="Vogel H."/>
            <person name="Walters J."/>
            <person name="Waterhouse R.M."/>
            <person name="Ahn S.J."/>
            <person name="Almeida F.C."/>
            <person name="An C."/>
            <person name="Aqrawi P."/>
            <person name="Bretschneider A."/>
            <person name="Bryant W.B."/>
            <person name="Bucks S."/>
            <person name="Chao H."/>
            <person name="Chevignon G."/>
            <person name="Christen J.M."/>
            <person name="Clarke D.F."/>
            <person name="Dittmer N.T."/>
            <person name="Ferguson L.C.F."/>
            <person name="Garavelou S."/>
            <person name="Gordon K.H.J."/>
            <person name="Gunaratna R.T."/>
            <person name="Han Y."/>
            <person name="Hauser F."/>
            <person name="He Y."/>
            <person name="Heidel-Fischer H."/>
            <person name="Hirsh A."/>
            <person name="Hu Y."/>
            <person name="Jiang H."/>
            <person name="Kalra D."/>
            <person name="Klinner C."/>
            <person name="Konig C."/>
            <person name="Kovar C."/>
            <person name="Kroll A.R."/>
            <person name="Kuwar S.S."/>
            <person name="Lee S.L."/>
            <person name="Lehman R."/>
            <person name="Li K."/>
            <person name="Li Z."/>
            <person name="Liang H."/>
            <person name="Lovelace S."/>
            <person name="Lu Z."/>
            <person name="Mansfield J.H."/>
            <person name="McCulloch K.J."/>
            <person name="Mathew T."/>
            <person name="Morton B."/>
            <person name="Muzny D.M."/>
            <person name="Neunemann D."/>
            <person name="Ongeri F."/>
            <person name="Pauchet Y."/>
            <person name="Pu L.L."/>
            <person name="Pyrousis I."/>
            <person name="Rao X.J."/>
            <person name="Redding A."/>
            <person name="Roesel C."/>
            <person name="Sanchez-Gracia A."/>
            <person name="Schaack S."/>
            <person name="Shukla A."/>
            <person name="Tetreau G."/>
            <person name="Wang Y."/>
            <person name="Xiong G.H."/>
            <person name="Traut W."/>
            <person name="Walsh T.K."/>
            <person name="Worley K.C."/>
            <person name="Wu D."/>
            <person name="Wu W."/>
            <person name="Wu Y.Q."/>
            <person name="Zhang X."/>
            <person name="Zou Z."/>
            <person name="Zucker H."/>
            <person name="Briscoe A.D."/>
            <person name="Burmester T."/>
            <person name="Clem R.J."/>
            <person name="Feyereisen R."/>
            <person name="Grimmelikhuijzen C.J.P."/>
            <person name="Hamodrakas S.J."/>
            <person name="Hansson B.S."/>
            <person name="Huguet E."/>
            <person name="Jermiin L.S."/>
            <person name="Lan Q."/>
            <person name="Lehman H.K."/>
            <person name="Lorenzen M."/>
            <person name="Merzendorfer H."/>
            <person name="Michalopoulos I."/>
            <person name="Morton D.B."/>
            <person name="Muthukrishnan S."/>
            <person name="Oakeshott J.G."/>
            <person name="Palmer W."/>
            <person name="Park Y."/>
            <person name="Passarelli A.L."/>
            <person name="Rozas J."/>
            <person name="Schwartz L.M."/>
            <person name="Smith W."/>
            <person name="Southgate A."/>
            <person name="Vilcinskas A."/>
            <person name="Vogt R."/>
            <person name="Wang P."/>
            <person name="Werren J."/>
            <person name="Yu X.Q."/>
            <person name="Zhou J.J."/>
            <person name="Brown S.J."/>
            <person name="Scherer S.E."/>
            <person name="Richards S."/>
            <person name="Blissard G.W."/>
        </authorList>
    </citation>
    <scope>NUCLEOTIDE SEQUENCE</scope>
</reference>
<keyword evidence="1" id="KW-1133">Transmembrane helix</keyword>
<dbReference type="Proteomes" id="UP000791440">
    <property type="component" value="Unassembled WGS sequence"/>
</dbReference>
<dbReference type="InterPro" id="IPR003859">
    <property type="entry name" value="Galactosyl_T"/>
</dbReference>
<dbReference type="GO" id="GO:0008378">
    <property type="term" value="F:galactosyltransferase activity"/>
    <property type="evidence" value="ECO:0007669"/>
    <property type="project" value="TreeGrafter"/>
</dbReference>
<dbReference type="GO" id="GO:0033842">
    <property type="term" value="F:N-acetyl-beta-glucosaminyl-derivative 4-beta-N-acetylgalactosaminyltransferase activity"/>
    <property type="evidence" value="ECO:0007669"/>
    <property type="project" value="TreeGrafter"/>
</dbReference>
<evidence type="ECO:0000259" key="2">
    <source>
        <dbReference type="Pfam" id="PF13733"/>
    </source>
</evidence>
<proteinExistence type="inferred from homology"/>
<reference evidence="3" key="2">
    <citation type="submission" date="2020-12" db="EMBL/GenBank/DDBJ databases">
        <authorList>
            <person name="Kanost M."/>
        </authorList>
    </citation>
    <scope>NUCLEOTIDE SEQUENCE</scope>
</reference>
<dbReference type="AlphaFoldDB" id="A0A922CXU7"/>
<dbReference type="InterPro" id="IPR027995">
    <property type="entry name" value="Galactosyl_T_N"/>
</dbReference>
<keyword evidence="1" id="KW-0812">Transmembrane</keyword>
<keyword evidence="4" id="KW-1185">Reference proteome</keyword>
<dbReference type="GO" id="GO:0016020">
    <property type="term" value="C:membrane"/>
    <property type="evidence" value="ECO:0007669"/>
    <property type="project" value="UniProtKB-SubCell"/>
</dbReference>
<dbReference type="EC" id="2.4.1.-" evidence="1"/>
<accession>A0A922CXU7</accession>
<dbReference type="GO" id="GO:0046872">
    <property type="term" value="F:metal ion binding"/>
    <property type="evidence" value="ECO:0007669"/>
    <property type="project" value="UniProtKB-UniRule"/>
</dbReference>
<evidence type="ECO:0000313" key="3">
    <source>
        <dbReference type="EMBL" id="KAG6462529.1"/>
    </source>
</evidence>
<comment type="function">
    <text evidence="1">Catalyzes the transfer of galactose onto proteins or lipids.</text>
</comment>
<comment type="subcellular location">
    <subcellularLocation>
        <location evidence="1">Membrane</location>
        <topology evidence="1">Single-pass type II membrane protein</topology>
    </subcellularLocation>
</comment>
<dbReference type="PANTHER" id="PTHR19300">
    <property type="entry name" value="BETA-1,4-GALACTOSYLTRANSFERASE"/>
    <property type="match status" value="1"/>
</dbReference>
<comment type="cofactor">
    <cofactor evidence="1">
        <name>Mn(2+)</name>
        <dbReference type="ChEBI" id="CHEBI:29035"/>
    </cofactor>
</comment>
<comment type="caution">
    <text evidence="3">The sequence shown here is derived from an EMBL/GenBank/DDBJ whole genome shotgun (WGS) entry which is preliminary data.</text>
</comment>
<protein>
    <recommendedName>
        <fullName evidence="1">Beta-1,4-N-acetylgalactosaminyltransferase</fullName>
        <ecNumber evidence="1">2.4.1.-</ecNumber>
    </recommendedName>
    <alternativeName>
        <fullName evidence="1">Beta-4-GalNAcT</fullName>
    </alternativeName>
</protein>
<dbReference type="EMBL" id="JH668858">
    <property type="protein sequence ID" value="KAG6462529.1"/>
    <property type="molecule type" value="Genomic_DNA"/>
</dbReference>
<dbReference type="GO" id="GO:0006688">
    <property type="term" value="P:glycosphingolipid biosynthetic process"/>
    <property type="evidence" value="ECO:0007669"/>
    <property type="project" value="TreeGrafter"/>
</dbReference>
<keyword evidence="1" id="KW-0808">Transferase</keyword>
<organism evidence="3 4">
    <name type="scientific">Manduca sexta</name>
    <name type="common">Tobacco hawkmoth</name>
    <name type="synonym">Tobacco hornworm</name>
    <dbReference type="NCBI Taxonomy" id="7130"/>
    <lineage>
        <taxon>Eukaryota</taxon>
        <taxon>Metazoa</taxon>
        <taxon>Ecdysozoa</taxon>
        <taxon>Arthropoda</taxon>
        <taxon>Hexapoda</taxon>
        <taxon>Insecta</taxon>
        <taxon>Pterygota</taxon>
        <taxon>Neoptera</taxon>
        <taxon>Endopterygota</taxon>
        <taxon>Lepidoptera</taxon>
        <taxon>Glossata</taxon>
        <taxon>Ditrysia</taxon>
        <taxon>Bombycoidea</taxon>
        <taxon>Sphingidae</taxon>
        <taxon>Sphinginae</taxon>
        <taxon>Sphingini</taxon>
        <taxon>Manduca</taxon>
    </lineage>
</organism>
<gene>
    <name evidence="3" type="ORF">O3G_MSEX013319</name>
</gene>
<dbReference type="Pfam" id="PF13733">
    <property type="entry name" value="Glyco_transf_7N"/>
    <property type="match status" value="1"/>
</dbReference>
<keyword evidence="1" id="KW-0735">Signal-anchor</keyword>
<comment type="pathway">
    <text evidence="1">Protein modification; protein glycosylation.</text>
</comment>
<keyword evidence="1" id="KW-0479">Metal-binding</keyword>
<keyword evidence="1" id="KW-0472">Membrane</keyword>
<evidence type="ECO:0000313" key="4">
    <source>
        <dbReference type="Proteomes" id="UP000791440"/>
    </source>
</evidence>
<dbReference type="GO" id="GO:0005794">
    <property type="term" value="C:Golgi apparatus"/>
    <property type="evidence" value="ECO:0007669"/>
    <property type="project" value="TreeGrafter"/>
</dbReference>
<evidence type="ECO:0000256" key="1">
    <source>
        <dbReference type="RuleBase" id="RU368121"/>
    </source>
</evidence>
<keyword evidence="1" id="KW-0328">Glycosyltransferase</keyword>
<comment type="similarity">
    <text evidence="1">Belongs to the glycosyltransferase 7 family.</text>
</comment>